<dbReference type="EMBL" id="LXQA010792299">
    <property type="protein sequence ID" value="MCI71232.1"/>
    <property type="molecule type" value="Genomic_DNA"/>
</dbReference>
<dbReference type="AlphaFoldDB" id="A0A392UCV7"/>
<organism evidence="2 3">
    <name type="scientific">Trifolium medium</name>
    <dbReference type="NCBI Taxonomy" id="97028"/>
    <lineage>
        <taxon>Eukaryota</taxon>
        <taxon>Viridiplantae</taxon>
        <taxon>Streptophyta</taxon>
        <taxon>Embryophyta</taxon>
        <taxon>Tracheophyta</taxon>
        <taxon>Spermatophyta</taxon>
        <taxon>Magnoliopsida</taxon>
        <taxon>eudicotyledons</taxon>
        <taxon>Gunneridae</taxon>
        <taxon>Pentapetalae</taxon>
        <taxon>rosids</taxon>
        <taxon>fabids</taxon>
        <taxon>Fabales</taxon>
        <taxon>Fabaceae</taxon>
        <taxon>Papilionoideae</taxon>
        <taxon>50 kb inversion clade</taxon>
        <taxon>NPAAA clade</taxon>
        <taxon>Hologalegina</taxon>
        <taxon>IRL clade</taxon>
        <taxon>Trifolieae</taxon>
        <taxon>Trifolium</taxon>
    </lineage>
</organism>
<sequence>GLILAFEIPQMMELTFQLLTSVLQGFVVLSLMPLVFSEASQLVEQFSPISGEVLE</sequence>
<comment type="caution">
    <text evidence="2">The sequence shown here is derived from an EMBL/GenBank/DDBJ whole genome shotgun (WGS) entry which is preliminary data.</text>
</comment>
<keyword evidence="3" id="KW-1185">Reference proteome</keyword>
<dbReference type="Proteomes" id="UP000265520">
    <property type="component" value="Unassembled WGS sequence"/>
</dbReference>
<reference evidence="2 3" key="1">
    <citation type="journal article" date="2018" name="Front. Plant Sci.">
        <title>Red Clover (Trifolium pratense) and Zigzag Clover (T. medium) - A Picture of Genomic Similarities and Differences.</title>
        <authorList>
            <person name="Dluhosova J."/>
            <person name="Istvanek J."/>
            <person name="Nedelnik J."/>
            <person name="Repkova J."/>
        </authorList>
    </citation>
    <scope>NUCLEOTIDE SEQUENCE [LARGE SCALE GENOMIC DNA]</scope>
    <source>
        <strain evidence="3">cv. 10/8</strain>
        <tissue evidence="2">Leaf</tissue>
    </source>
</reference>
<evidence type="ECO:0000313" key="2">
    <source>
        <dbReference type="EMBL" id="MCI71232.1"/>
    </source>
</evidence>
<keyword evidence="1" id="KW-0472">Membrane</keyword>
<keyword evidence="1" id="KW-0812">Transmembrane</keyword>
<evidence type="ECO:0000313" key="3">
    <source>
        <dbReference type="Proteomes" id="UP000265520"/>
    </source>
</evidence>
<keyword evidence="1" id="KW-1133">Transmembrane helix</keyword>
<proteinExistence type="predicted"/>
<name>A0A392UCV7_9FABA</name>
<evidence type="ECO:0000256" key="1">
    <source>
        <dbReference type="SAM" id="Phobius"/>
    </source>
</evidence>
<protein>
    <submittedName>
        <fullName evidence="2">Uncharacterized protein</fullName>
    </submittedName>
</protein>
<feature type="transmembrane region" description="Helical" evidence="1">
    <location>
        <begin position="14"/>
        <end position="36"/>
    </location>
</feature>
<feature type="non-terminal residue" evidence="2">
    <location>
        <position position="1"/>
    </location>
</feature>
<accession>A0A392UCV7</accession>